<comment type="caution">
    <text evidence="1">The sequence shown here is derived from an EMBL/GenBank/DDBJ whole genome shotgun (WGS) entry which is preliminary data.</text>
</comment>
<gene>
    <name evidence="1" type="ORF">DERF_001607</name>
</gene>
<sequence length="84" mass="9549">MKIETDFSSLFQCNKGRQTKHDSIGFCTMLVFLAQTLIEIKYSFCVLQKKQPLLSPCSFRAKIDTVLTCATTRLSSLELYSMSI</sequence>
<evidence type="ECO:0000313" key="1">
    <source>
        <dbReference type="EMBL" id="KAH9527600.1"/>
    </source>
</evidence>
<reference evidence="1" key="1">
    <citation type="submission" date="2013-05" db="EMBL/GenBank/DDBJ databases">
        <authorList>
            <person name="Yim A.K.Y."/>
            <person name="Chan T.F."/>
            <person name="Ji K.M."/>
            <person name="Liu X.Y."/>
            <person name="Zhou J.W."/>
            <person name="Li R.Q."/>
            <person name="Yang K.Y."/>
            <person name="Li J."/>
            <person name="Li M."/>
            <person name="Law P.T.W."/>
            <person name="Wu Y.L."/>
            <person name="Cai Z.L."/>
            <person name="Qin H."/>
            <person name="Bao Y."/>
            <person name="Leung R.K.K."/>
            <person name="Ng P.K.S."/>
            <person name="Zou J."/>
            <person name="Zhong X.J."/>
            <person name="Ran P.X."/>
            <person name="Zhong N.S."/>
            <person name="Liu Z.G."/>
            <person name="Tsui S.K.W."/>
        </authorList>
    </citation>
    <scope>NUCLEOTIDE SEQUENCE</scope>
    <source>
        <strain evidence="1">Derf</strain>
        <tissue evidence="1">Whole organism</tissue>
    </source>
</reference>
<dbReference type="Proteomes" id="UP000790347">
    <property type="component" value="Unassembled WGS sequence"/>
</dbReference>
<organism evidence="1 2">
    <name type="scientific">Dermatophagoides farinae</name>
    <name type="common">American house dust mite</name>
    <dbReference type="NCBI Taxonomy" id="6954"/>
    <lineage>
        <taxon>Eukaryota</taxon>
        <taxon>Metazoa</taxon>
        <taxon>Ecdysozoa</taxon>
        <taxon>Arthropoda</taxon>
        <taxon>Chelicerata</taxon>
        <taxon>Arachnida</taxon>
        <taxon>Acari</taxon>
        <taxon>Acariformes</taxon>
        <taxon>Sarcoptiformes</taxon>
        <taxon>Astigmata</taxon>
        <taxon>Psoroptidia</taxon>
        <taxon>Analgoidea</taxon>
        <taxon>Pyroglyphidae</taxon>
        <taxon>Dermatophagoidinae</taxon>
        <taxon>Dermatophagoides</taxon>
    </lineage>
</organism>
<accession>A0A922IAT6</accession>
<keyword evidence="2" id="KW-1185">Reference proteome</keyword>
<dbReference type="AlphaFoldDB" id="A0A922IAT6"/>
<protein>
    <submittedName>
        <fullName evidence="1">Uncharacterized protein</fullName>
    </submittedName>
</protein>
<dbReference type="EMBL" id="ASGP02000001">
    <property type="protein sequence ID" value="KAH9527600.1"/>
    <property type="molecule type" value="Genomic_DNA"/>
</dbReference>
<evidence type="ECO:0000313" key="2">
    <source>
        <dbReference type="Proteomes" id="UP000790347"/>
    </source>
</evidence>
<name>A0A922IAT6_DERFA</name>
<proteinExistence type="predicted"/>
<reference evidence="1" key="2">
    <citation type="journal article" date="2022" name="Res Sq">
        <title>Comparative Genomics Reveals Insights into the Divergent Evolution of Astigmatic Mites and Household Pest Adaptations.</title>
        <authorList>
            <person name="Xiong Q."/>
            <person name="Wan A.T.-Y."/>
            <person name="Liu X.-Y."/>
            <person name="Fung C.S.-H."/>
            <person name="Xiao X."/>
            <person name="Malainual N."/>
            <person name="Hou J."/>
            <person name="Wang L."/>
            <person name="Wang M."/>
            <person name="Yang K."/>
            <person name="Cui Y."/>
            <person name="Leung E."/>
            <person name="Nong W."/>
            <person name="Shin S.-K."/>
            <person name="Au S."/>
            <person name="Jeong K.Y."/>
            <person name="Chew F.T."/>
            <person name="Hui J."/>
            <person name="Leung T.F."/>
            <person name="Tungtrongchitr A."/>
            <person name="Zhong N."/>
            <person name="Liu Z."/>
            <person name="Tsui S."/>
        </authorList>
    </citation>
    <scope>NUCLEOTIDE SEQUENCE</scope>
    <source>
        <strain evidence="1">Derf</strain>
        <tissue evidence="1">Whole organism</tissue>
    </source>
</reference>